<dbReference type="Gene3D" id="3.30.70.1900">
    <property type="match status" value="1"/>
</dbReference>
<evidence type="ECO:0000313" key="2">
    <source>
        <dbReference type="EMBL" id="MFD2233153.1"/>
    </source>
</evidence>
<dbReference type="RefSeq" id="WP_377314933.1">
    <property type="nucleotide sequence ID" value="NZ_JBHUIY010000006.1"/>
</dbReference>
<dbReference type="InterPro" id="IPR019267">
    <property type="entry name" value="CRISPR-assoc_Cas6_C"/>
</dbReference>
<dbReference type="Proteomes" id="UP001597296">
    <property type="component" value="Unassembled WGS sequence"/>
</dbReference>
<sequence>MTGGIEIPKPYVVAARADGTDLVASVTLFGLAADWAGSVADALVRGLRQGINEADADRARYRSLEVIDRTIAVGTGPEPFTPDSGTILLVTLETPLSIRSGDTIRSPDFGDLVSSLTSRVQGLARWHDAALTADWPDLIRQGRTLPRHDIARTAPLLWQRGSTRQDRAFRVGGGRGQWLVDTPSPDLMALLLLGQTTGAGGRTTLGLGRFRIDLVSEPT</sequence>
<proteinExistence type="predicted"/>
<reference evidence="3" key="1">
    <citation type="journal article" date="2019" name="Int. J. Syst. Evol. Microbiol.">
        <title>The Global Catalogue of Microorganisms (GCM) 10K type strain sequencing project: providing services to taxonomists for standard genome sequencing and annotation.</title>
        <authorList>
            <consortium name="The Broad Institute Genomics Platform"/>
            <consortium name="The Broad Institute Genome Sequencing Center for Infectious Disease"/>
            <person name="Wu L."/>
            <person name="Ma J."/>
        </authorList>
    </citation>
    <scope>NUCLEOTIDE SEQUENCE [LARGE SCALE GENOMIC DNA]</scope>
    <source>
        <strain evidence="3">KCTC 15012</strain>
    </source>
</reference>
<organism evidence="2 3">
    <name type="scientific">Phaeospirillum tilakii</name>
    <dbReference type="NCBI Taxonomy" id="741673"/>
    <lineage>
        <taxon>Bacteria</taxon>
        <taxon>Pseudomonadati</taxon>
        <taxon>Pseudomonadota</taxon>
        <taxon>Alphaproteobacteria</taxon>
        <taxon>Rhodospirillales</taxon>
        <taxon>Rhodospirillaceae</taxon>
        <taxon>Phaeospirillum</taxon>
    </lineage>
</organism>
<comment type="caution">
    <text evidence="2">The sequence shown here is derived from an EMBL/GenBank/DDBJ whole genome shotgun (WGS) entry which is preliminary data.</text>
</comment>
<dbReference type="EMBL" id="JBHUIY010000006">
    <property type="protein sequence ID" value="MFD2233153.1"/>
    <property type="molecule type" value="Genomic_DNA"/>
</dbReference>
<keyword evidence="3" id="KW-1185">Reference proteome</keyword>
<protein>
    <submittedName>
        <fullName evidence="2">CRISPR system precrRNA processing endoribonuclease RAMP protein Cas6</fullName>
    </submittedName>
</protein>
<feature type="domain" description="CRISPR-associated protein Cas6 C-terminal" evidence="1">
    <location>
        <begin position="90"/>
        <end position="209"/>
    </location>
</feature>
<name>A0ABW5CAU9_9PROT</name>
<evidence type="ECO:0000313" key="3">
    <source>
        <dbReference type="Proteomes" id="UP001597296"/>
    </source>
</evidence>
<evidence type="ECO:0000259" key="1">
    <source>
        <dbReference type="Pfam" id="PF10040"/>
    </source>
</evidence>
<dbReference type="Pfam" id="PF10040">
    <property type="entry name" value="CRISPR_Cas6"/>
    <property type="match status" value="1"/>
</dbReference>
<gene>
    <name evidence="2" type="primary">cas6</name>
    <name evidence="2" type="ORF">ACFSNB_04990</name>
</gene>
<accession>A0ABW5CAU9</accession>